<sequence>MSLFFRHTHASLLFESGATLKEVQTRLSHSDIKTTMDIYTHITQSSREKLAEKFQNHINF</sequence>
<evidence type="ECO:0000259" key="2">
    <source>
        <dbReference type="PROSITE" id="PS51898"/>
    </source>
</evidence>
<evidence type="ECO:0000313" key="3">
    <source>
        <dbReference type="EMBL" id="ARJ50366.1"/>
    </source>
</evidence>
<dbReference type="SUPFAM" id="SSF56349">
    <property type="entry name" value="DNA breaking-rejoining enzymes"/>
    <property type="match status" value="1"/>
</dbReference>
<organism evidence="3 4">
    <name type="scientific">Staphylococcus lutrae</name>
    <dbReference type="NCBI Taxonomy" id="155085"/>
    <lineage>
        <taxon>Bacteria</taxon>
        <taxon>Bacillati</taxon>
        <taxon>Bacillota</taxon>
        <taxon>Bacilli</taxon>
        <taxon>Bacillales</taxon>
        <taxon>Staphylococcaceae</taxon>
        <taxon>Staphylococcus</taxon>
    </lineage>
</organism>
<dbReference type="PROSITE" id="PS51898">
    <property type="entry name" value="TYR_RECOMBINASE"/>
    <property type="match status" value="1"/>
</dbReference>
<dbReference type="InterPro" id="IPR011010">
    <property type="entry name" value="DNA_brk_join_enz"/>
</dbReference>
<gene>
    <name evidence="3" type="ORF">B5P37_03115</name>
</gene>
<proteinExistence type="predicted"/>
<reference evidence="3 4" key="1">
    <citation type="submission" date="2017-04" db="EMBL/GenBank/DDBJ databases">
        <authorList>
            <person name="Veseli I.A."/>
            <person name="Tang C."/>
            <person name="Pombert J.-F."/>
        </authorList>
    </citation>
    <scope>NUCLEOTIDE SEQUENCE [LARGE SCALE GENOMIC DNA]</scope>
    <source>
        <strain evidence="3 4">ATCC 700373</strain>
    </source>
</reference>
<dbReference type="Proteomes" id="UP000242864">
    <property type="component" value="Chromosome"/>
</dbReference>
<dbReference type="Gene3D" id="1.10.443.10">
    <property type="entry name" value="Intergrase catalytic core"/>
    <property type="match status" value="1"/>
</dbReference>
<evidence type="ECO:0000256" key="1">
    <source>
        <dbReference type="ARBA" id="ARBA00023172"/>
    </source>
</evidence>
<dbReference type="EMBL" id="CP020773">
    <property type="protein sequence ID" value="ARJ50366.1"/>
    <property type="molecule type" value="Genomic_DNA"/>
</dbReference>
<keyword evidence="1" id="KW-0233">DNA recombination</keyword>
<name>A0AAC9RRH6_9STAP</name>
<evidence type="ECO:0000313" key="4">
    <source>
        <dbReference type="Proteomes" id="UP000242864"/>
    </source>
</evidence>
<dbReference type="GO" id="GO:0003677">
    <property type="term" value="F:DNA binding"/>
    <property type="evidence" value="ECO:0007669"/>
    <property type="project" value="InterPro"/>
</dbReference>
<dbReference type="AlphaFoldDB" id="A0AAC9RRH6"/>
<protein>
    <submittedName>
        <fullName evidence="3">Integrase</fullName>
    </submittedName>
</protein>
<dbReference type="KEGG" id="slz:B5P37_03115"/>
<dbReference type="InterPro" id="IPR013762">
    <property type="entry name" value="Integrase-like_cat_sf"/>
</dbReference>
<feature type="domain" description="Tyr recombinase" evidence="2">
    <location>
        <begin position="1"/>
        <end position="55"/>
    </location>
</feature>
<dbReference type="GO" id="GO:0006310">
    <property type="term" value="P:DNA recombination"/>
    <property type="evidence" value="ECO:0007669"/>
    <property type="project" value="UniProtKB-KW"/>
</dbReference>
<keyword evidence="4" id="KW-1185">Reference proteome</keyword>
<dbReference type="InterPro" id="IPR002104">
    <property type="entry name" value="Integrase_catalytic"/>
</dbReference>
<dbReference type="Pfam" id="PF00589">
    <property type="entry name" value="Phage_integrase"/>
    <property type="match status" value="1"/>
</dbReference>
<accession>A0AAC9RRH6</accession>
<dbReference type="GO" id="GO:0015074">
    <property type="term" value="P:DNA integration"/>
    <property type="evidence" value="ECO:0007669"/>
    <property type="project" value="InterPro"/>
</dbReference>